<evidence type="ECO:0008006" key="3">
    <source>
        <dbReference type="Google" id="ProtNLM"/>
    </source>
</evidence>
<evidence type="ECO:0000313" key="2">
    <source>
        <dbReference type="Proteomes" id="UP001596023"/>
    </source>
</evidence>
<gene>
    <name evidence="1" type="ORF">ACFO6W_09405</name>
</gene>
<name>A0ABV9KV23_9BACT</name>
<dbReference type="EMBL" id="JBHSGN010000064">
    <property type="protein sequence ID" value="MFC4673908.1"/>
    <property type="molecule type" value="Genomic_DNA"/>
</dbReference>
<proteinExistence type="predicted"/>
<sequence>MLDSFDKKKNPFKVPENYFENFNADMMGKLPEKETEKAKVVPLWRKALPWTAAAAVFCGVIFSTGILNEEKTAEPDPVVASAIASSSEEEDYYLFLEDEVARAKYRDVMYSN</sequence>
<organism evidence="1 2">
    <name type="scientific">Dysgonomonas termitidis</name>
    <dbReference type="NCBI Taxonomy" id="1516126"/>
    <lineage>
        <taxon>Bacteria</taxon>
        <taxon>Pseudomonadati</taxon>
        <taxon>Bacteroidota</taxon>
        <taxon>Bacteroidia</taxon>
        <taxon>Bacteroidales</taxon>
        <taxon>Dysgonomonadaceae</taxon>
        <taxon>Dysgonomonas</taxon>
    </lineage>
</organism>
<dbReference type="RefSeq" id="WP_379995657.1">
    <property type="nucleotide sequence ID" value="NZ_JBHSGN010000064.1"/>
</dbReference>
<dbReference type="Proteomes" id="UP001596023">
    <property type="component" value="Unassembled WGS sequence"/>
</dbReference>
<reference evidence="2" key="1">
    <citation type="journal article" date="2019" name="Int. J. Syst. Evol. Microbiol.">
        <title>The Global Catalogue of Microorganisms (GCM) 10K type strain sequencing project: providing services to taxonomists for standard genome sequencing and annotation.</title>
        <authorList>
            <consortium name="The Broad Institute Genomics Platform"/>
            <consortium name="The Broad Institute Genome Sequencing Center for Infectious Disease"/>
            <person name="Wu L."/>
            <person name="Ma J."/>
        </authorList>
    </citation>
    <scope>NUCLEOTIDE SEQUENCE [LARGE SCALE GENOMIC DNA]</scope>
    <source>
        <strain evidence="2">CCUG 66188</strain>
    </source>
</reference>
<keyword evidence="2" id="KW-1185">Reference proteome</keyword>
<accession>A0ABV9KV23</accession>
<comment type="caution">
    <text evidence="1">The sequence shown here is derived from an EMBL/GenBank/DDBJ whole genome shotgun (WGS) entry which is preliminary data.</text>
</comment>
<protein>
    <recommendedName>
        <fullName evidence="3">Anti-sigma factor</fullName>
    </recommendedName>
</protein>
<evidence type="ECO:0000313" key="1">
    <source>
        <dbReference type="EMBL" id="MFC4673908.1"/>
    </source>
</evidence>